<name>A0A9P4K670_9PLEO</name>
<dbReference type="PANTHER" id="PTHR40265">
    <property type="entry name" value="BLL2707 PROTEIN"/>
    <property type="match status" value="1"/>
</dbReference>
<dbReference type="Pfam" id="PF13468">
    <property type="entry name" value="Glyoxalase_3"/>
    <property type="match status" value="1"/>
</dbReference>
<sequence>MAQPALDHLILFLPCSPTNTPLVPSSISNNFTLTPGGTHADGLTSNTLIILADGCYIELISFLPKDASLIASHWWGPDPNRKGWIDWCLTTSTSPSSNYEKLKDRYQQPINGARMRPDGQEVKWSVTFPKGEDGGQSVRGKVPFFCHDITPRTLRVPLDAEKTAHPSGVLGVLEICVLVKDKQALDTLVSQYTPIFGGARDLDTGNSEVEGKGFNAGRVVSAEGLGIEYYPSINIYTPRDEDEKTRVREKGYWFGNVVLAARIKEAKSKGQRERIDIGRDDIGGLWVEYV</sequence>
<dbReference type="InterPro" id="IPR025870">
    <property type="entry name" value="Glyoxalase-like_dom"/>
</dbReference>
<dbReference type="OrthoDB" id="408973at2759"/>
<protein>
    <recommendedName>
        <fullName evidence="1">Glyoxalase-like domain-containing protein</fullName>
    </recommendedName>
</protein>
<evidence type="ECO:0000259" key="1">
    <source>
        <dbReference type="Pfam" id="PF13468"/>
    </source>
</evidence>
<feature type="domain" description="Glyoxalase-like" evidence="1">
    <location>
        <begin position="6"/>
        <end position="190"/>
    </location>
</feature>
<dbReference type="PANTHER" id="PTHR40265:SF1">
    <property type="entry name" value="GLYOXALASE-LIKE DOMAIN-CONTAINING PROTEIN"/>
    <property type="match status" value="1"/>
</dbReference>
<evidence type="ECO:0000313" key="3">
    <source>
        <dbReference type="Proteomes" id="UP000800093"/>
    </source>
</evidence>
<dbReference type="EMBL" id="ML986646">
    <property type="protein sequence ID" value="KAF2262007.1"/>
    <property type="molecule type" value="Genomic_DNA"/>
</dbReference>
<organism evidence="2 3">
    <name type="scientific">Lojkania enalia</name>
    <dbReference type="NCBI Taxonomy" id="147567"/>
    <lineage>
        <taxon>Eukaryota</taxon>
        <taxon>Fungi</taxon>
        <taxon>Dikarya</taxon>
        <taxon>Ascomycota</taxon>
        <taxon>Pezizomycotina</taxon>
        <taxon>Dothideomycetes</taxon>
        <taxon>Pleosporomycetidae</taxon>
        <taxon>Pleosporales</taxon>
        <taxon>Pleosporales incertae sedis</taxon>
        <taxon>Lojkania</taxon>
    </lineage>
</organism>
<keyword evidence="3" id="KW-1185">Reference proteome</keyword>
<dbReference type="Gene3D" id="3.10.180.10">
    <property type="entry name" value="2,3-Dihydroxybiphenyl 1,2-Dioxygenase, domain 1"/>
    <property type="match status" value="1"/>
</dbReference>
<dbReference type="Proteomes" id="UP000800093">
    <property type="component" value="Unassembled WGS sequence"/>
</dbReference>
<proteinExistence type="predicted"/>
<dbReference type="AlphaFoldDB" id="A0A9P4K670"/>
<accession>A0A9P4K670</accession>
<evidence type="ECO:0000313" key="2">
    <source>
        <dbReference type="EMBL" id="KAF2262007.1"/>
    </source>
</evidence>
<dbReference type="InterPro" id="IPR029068">
    <property type="entry name" value="Glyas_Bleomycin-R_OHBP_Dase"/>
</dbReference>
<comment type="caution">
    <text evidence="2">The sequence shown here is derived from an EMBL/GenBank/DDBJ whole genome shotgun (WGS) entry which is preliminary data.</text>
</comment>
<gene>
    <name evidence="2" type="ORF">CC78DRAFT_535243</name>
</gene>
<reference evidence="3" key="1">
    <citation type="journal article" date="2020" name="Stud. Mycol.">
        <title>101 Dothideomycetes genomes: A test case for predicting lifestyles and emergence of pathogens.</title>
        <authorList>
            <person name="Haridas S."/>
            <person name="Albert R."/>
            <person name="Binder M."/>
            <person name="Bloem J."/>
            <person name="LaButti K."/>
            <person name="Salamov A."/>
            <person name="Andreopoulos B."/>
            <person name="Baker S."/>
            <person name="Barry K."/>
            <person name="Bills G."/>
            <person name="Bluhm B."/>
            <person name="Cannon C."/>
            <person name="Castanera R."/>
            <person name="Culley D."/>
            <person name="Daum C."/>
            <person name="Ezra D."/>
            <person name="Gonzalez J."/>
            <person name="Henrissat B."/>
            <person name="Kuo A."/>
            <person name="Liang C."/>
            <person name="Lipzen A."/>
            <person name="Lutzoni F."/>
            <person name="Magnuson J."/>
            <person name="Mondo S."/>
            <person name="Nolan M."/>
            <person name="Ohm R."/>
            <person name="Pangilinan J."/>
            <person name="Park H.-J."/>
            <person name="Ramirez L."/>
            <person name="Alfaro M."/>
            <person name="Sun H."/>
            <person name="Tritt A."/>
            <person name="Yoshinaga Y."/>
            <person name="Zwiers L.-H."/>
            <person name="Turgeon B."/>
            <person name="Goodwin S."/>
            <person name="Spatafora J."/>
            <person name="Crous P."/>
            <person name="Grigoriev I."/>
        </authorList>
    </citation>
    <scope>NUCLEOTIDE SEQUENCE [LARGE SCALE GENOMIC DNA]</scope>
    <source>
        <strain evidence="3">CBS 304.66</strain>
    </source>
</reference>